<feature type="compositionally biased region" description="Polar residues" evidence="1">
    <location>
        <begin position="165"/>
        <end position="185"/>
    </location>
</feature>
<reference evidence="2 3" key="1">
    <citation type="submission" date="2024-03" db="EMBL/GenBank/DDBJ databases">
        <title>Adaptation during the transition from Ophiocordyceps entomopathogen to insect associate is accompanied by gene loss and intensified selection.</title>
        <authorList>
            <person name="Ward C.M."/>
            <person name="Onetto C.A."/>
            <person name="Borneman A.R."/>
        </authorList>
    </citation>
    <scope>NUCLEOTIDE SEQUENCE [LARGE SCALE GENOMIC DNA]</scope>
    <source>
        <strain evidence="2">AWRI1</strain>
        <tissue evidence="2">Single Adult Female</tissue>
    </source>
</reference>
<dbReference type="Proteomes" id="UP001367676">
    <property type="component" value="Unassembled WGS sequence"/>
</dbReference>
<evidence type="ECO:0000256" key="1">
    <source>
        <dbReference type="SAM" id="MobiDB-lite"/>
    </source>
</evidence>
<proteinExistence type="predicted"/>
<accession>A0AAN9TLM1</accession>
<name>A0AAN9TLM1_9HEMI</name>
<protein>
    <submittedName>
        <fullName evidence="2">Uncharacterized protein</fullName>
    </submittedName>
</protein>
<keyword evidence="3" id="KW-1185">Reference proteome</keyword>
<feature type="region of interest" description="Disordered" evidence="1">
    <location>
        <begin position="163"/>
        <end position="185"/>
    </location>
</feature>
<sequence>MLYHSKNLLSLNATITEKTDFKVESQHPPRRVFALFSPDDAFRHPSWAAFQADPVSRCVLASGFLILAFMSSAIFDRRAPGDLDRWFGASKVQTLRIEWCSIHSDSDFSALSADIMSLGSPYVFTSFGKNALLFSSQSAKGSFTSSPTTATCLLIDECPNEPENRTATRVTTATPSLRETQRSNP</sequence>
<evidence type="ECO:0000313" key="2">
    <source>
        <dbReference type="EMBL" id="KAK7601395.1"/>
    </source>
</evidence>
<dbReference type="EMBL" id="JBBCAQ010000010">
    <property type="protein sequence ID" value="KAK7601395.1"/>
    <property type="molecule type" value="Genomic_DNA"/>
</dbReference>
<gene>
    <name evidence="2" type="ORF">V9T40_008836</name>
</gene>
<dbReference type="AlphaFoldDB" id="A0AAN9TLM1"/>
<organism evidence="2 3">
    <name type="scientific">Parthenolecanium corni</name>
    <dbReference type="NCBI Taxonomy" id="536013"/>
    <lineage>
        <taxon>Eukaryota</taxon>
        <taxon>Metazoa</taxon>
        <taxon>Ecdysozoa</taxon>
        <taxon>Arthropoda</taxon>
        <taxon>Hexapoda</taxon>
        <taxon>Insecta</taxon>
        <taxon>Pterygota</taxon>
        <taxon>Neoptera</taxon>
        <taxon>Paraneoptera</taxon>
        <taxon>Hemiptera</taxon>
        <taxon>Sternorrhyncha</taxon>
        <taxon>Coccoidea</taxon>
        <taxon>Coccidae</taxon>
        <taxon>Parthenolecanium</taxon>
    </lineage>
</organism>
<comment type="caution">
    <text evidence="2">The sequence shown here is derived from an EMBL/GenBank/DDBJ whole genome shotgun (WGS) entry which is preliminary data.</text>
</comment>
<evidence type="ECO:0000313" key="3">
    <source>
        <dbReference type="Proteomes" id="UP001367676"/>
    </source>
</evidence>